<gene>
    <name evidence="1" type="ORF">FAB82_12095</name>
</gene>
<keyword evidence="2" id="KW-1185">Reference proteome</keyword>
<protein>
    <recommendedName>
        <fullName evidence="3">Immunity protein Imm1</fullName>
    </recommendedName>
</protein>
<evidence type="ECO:0008006" key="3">
    <source>
        <dbReference type="Google" id="ProtNLM"/>
    </source>
</evidence>
<dbReference type="InterPro" id="IPR025680">
    <property type="entry name" value="DddI"/>
</dbReference>
<name>A0A4S8QIU8_9ACTN</name>
<evidence type="ECO:0000313" key="1">
    <source>
        <dbReference type="EMBL" id="THV41299.1"/>
    </source>
</evidence>
<dbReference type="OrthoDB" id="5185958at2"/>
<proteinExistence type="predicted"/>
<dbReference type="Pfam" id="PF14430">
    <property type="entry name" value="Imm1"/>
    <property type="match status" value="1"/>
</dbReference>
<dbReference type="RefSeq" id="WP_136534801.1">
    <property type="nucleotide sequence ID" value="NZ_STGY01000046.1"/>
</dbReference>
<sequence>MGFEVFYKPVHRDHPIVPETSAELIAAIEAMASAGNLACDFARIFYQDEEFVSALCVGADAVRGLGAVQFSSSVEDLYSQGDATSEHAVFYTEFGMTRFFPRDSEVPLDSVTAVLKGYFEAPGRRPTAIEWQQWEDNEE</sequence>
<dbReference type="EMBL" id="STGY01000046">
    <property type="protein sequence ID" value="THV41299.1"/>
    <property type="molecule type" value="Genomic_DNA"/>
</dbReference>
<reference evidence="2" key="1">
    <citation type="submission" date="2019-04" db="EMBL/GenBank/DDBJ databases">
        <title>Nocardioides xinjiangensis sp. nov.</title>
        <authorList>
            <person name="Liu S."/>
        </authorList>
    </citation>
    <scope>NUCLEOTIDE SEQUENCE [LARGE SCALE GENOMIC DNA]</scope>
    <source>
        <strain evidence="2">18</strain>
    </source>
</reference>
<dbReference type="Proteomes" id="UP000308760">
    <property type="component" value="Unassembled WGS sequence"/>
</dbReference>
<organism evidence="1 2">
    <name type="scientific">Glycomyces buryatensis</name>
    <dbReference type="NCBI Taxonomy" id="2570927"/>
    <lineage>
        <taxon>Bacteria</taxon>
        <taxon>Bacillati</taxon>
        <taxon>Actinomycetota</taxon>
        <taxon>Actinomycetes</taxon>
        <taxon>Glycomycetales</taxon>
        <taxon>Glycomycetaceae</taxon>
        <taxon>Glycomyces</taxon>
    </lineage>
</organism>
<evidence type="ECO:0000313" key="2">
    <source>
        <dbReference type="Proteomes" id="UP000308760"/>
    </source>
</evidence>
<reference evidence="1 2" key="2">
    <citation type="submission" date="2019-05" db="EMBL/GenBank/DDBJ databases">
        <title>Glycomyces buryatensis sp. nov.</title>
        <authorList>
            <person name="Nikitina E."/>
        </authorList>
    </citation>
    <scope>NUCLEOTIDE SEQUENCE [LARGE SCALE GENOMIC DNA]</scope>
    <source>
        <strain evidence="1 2">18</strain>
    </source>
</reference>
<comment type="caution">
    <text evidence="1">The sequence shown here is derived from an EMBL/GenBank/DDBJ whole genome shotgun (WGS) entry which is preliminary data.</text>
</comment>
<accession>A0A4S8QIU8</accession>
<dbReference type="AlphaFoldDB" id="A0A4S8QIU8"/>